<evidence type="ECO:0000313" key="2">
    <source>
        <dbReference type="EMBL" id="OJT12181.1"/>
    </source>
</evidence>
<evidence type="ECO:0000313" key="3">
    <source>
        <dbReference type="Proteomes" id="UP000184267"/>
    </source>
</evidence>
<sequence length="562" mass="65216">MHRCLRVVDILYYILEFVILELWDEDDLWRGYNNYWSLKRPLIDSDWTRFDSYAARIKNLGFYTVEFEDQEQHSWAQPEQLRDYSKYPVSRETLAQLAFYRRRQFLLPNLVQLRWTYLDIHYIAYIPMLLGPNLTALSIGFHPPDNLHSSDDYTPEMYDELAPILEVLVEACPSLTHLAIWAEPEDNVKELSLVFAYGCQHLEGFTVTNPSWSTDILRLIASKPFLRKAFVAVDEEVASDLPSLRSEALRYPFPSLESVYIITQALPAGTELVTLMTTCRLRIFTLDFEARTYPSEVQDLFTALRDRCTKATLQVVNVMTRKKLRDWSLTSDEDALTIDTVTPMLGFSGLRVFRLDIPFMAYINDDELGLMADSWPLLVDFRLQESWGFHMPSEITWAGVAYLVYRCPQLMHLFIALDMSSDNIEEVTSKPDFKPAPYLRHLHVLDSDFCDPEFLACCAHKLSPIFVEILGYGWHEMDDDGEDLPPAQDPVAFFETATEFLWQMQFPDRKREHNNSNTSSVPNWLKSLPFRTERGRGNEPLGRSSGCRAVGYRASDLHRGWR</sequence>
<accession>A0A1M2VX50</accession>
<dbReference type="AlphaFoldDB" id="A0A1M2VX50"/>
<dbReference type="Proteomes" id="UP000184267">
    <property type="component" value="Unassembled WGS sequence"/>
</dbReference>
<gene>
    <name evidence="2" type="ORF">TRAPUB_11291</name>
</gene>
<keyword evidence="1" id="KW-0732">Signal</keyword>
<proteinExistence type="predicted"/>
<reference evidence="2 3" key="1">
    <citation type="submission" date="2016-10" db="EMBL/GenBank/DDBJ databases">
        <title>Genome sequence of the basidiomycete white-rot fungus Trametes pubescens.</title>
        <authorList>
            <person name="Makela M.R."/>
            <person name="Granchi Z."/>
            <person name="Peng M."/>
            <person name="De Vries R.P."/>
            <person name="Grigoriev I."/>
            <person name="Riley R."/>
            <person name="Hilden K."/>
        </authorList>
    </citation>
    <scope>NUCLEOTIDE SEQUENCE [LARGE SCALE GENOMIC DNA]</scope>
    <source>
        <strain evidence="2 3">FBCC735</strain>
    </source>
</reference>
<dbReference type="InterPro" id="IPR032675">
    <property type="entry name" value="LRR_dom_sf"/>
</dbReference>
<dbReference type="EMBL" id="MNAD01000515">
    <property type="protein sequence ID" value="OJT12181.1"/>
    <property type="molecule type" value="Genomic_DNA"/>
</dbReference>
<comment type="caution">
    <text evidence="2">The sequence shown here is derived from an EMBL/GenBank/DDBJ whole genome shotgun (WGS) entry which is preliminary data.</text>
</comment>
<protein>
    <recommendedName>
        <fullName evidence="4">F-box domain-containing protein</fullName>
    </recommendedName>
</protein>
<organism evidence="2 3">
    <name type="scientific">Trametes pubescens</name>
    <name type="common">White-rot fungus</name>
    <dbReference type="NCBI Taxonomy" id="154538"/>
    <lineage>
        <taxon>Eukaryota</taxon>
        <taxon>Fungi</taxon>
        <taxon>Dikarya</taxon>
        <taxon>Basidiomycota</taxon>
        <taxon>Agaricomycotina</taxon>
        <taxon>Agaricomycetes</taxon>
        <taxon>Polyporales</taxon>
        <taxon>Polyporaceae</taxon>
        <taxon>Trametes</taxon>
    </lineage>
</organism>
<name>A0A1M2VX50_TRAPU</name>
<keyword evidence="3" id="KW-1185">Reference proteome</keyword>
<feature type="chain" id="PRO_5012273573" description="F-box domain-containing protein" evidence="1">
    <location>
        <begin position="21"/>
        <end position="562"/>
    </location>
</feature>
<feature type="signal peptide" evidence="1">
    <location>
        <begin position="1"/>
        <end position="20"/>
    </location>
</feature>
<evidence type="ECO:0008006" key="4">
    <source>
        <dbReference type="Google" id="ProtNLM"/>
    </source>
</evidence>
<dbReference type="OrthoDB" id="2744254at2759"/>
<dbReference type="OMA" id="WDEDDLW"/>
<dbReference type="Gene3D" id="3.80.10.10">
    <property type="entry name" value="Ribonuclease Inhibitor"/>
    <property type="match status" value="1"/>
</dbReference>
<dbReference type="STRING" id="154538.A0A1M2VX50"/>
<evidence type="ECO:0000256" key="1">
    <source>
        <dbReference type="SAM" id="SignalP"/>
    </source>
</evidence>